<dbReference type="Proteomes" id="UP000282656">
    <property type="component" value="Unassembled WGS sequence"/>
</dbReference>
<evidence type="ECO:0000259" key="1">
    <source>
        <dbReference type="Pfam" id="PF06114"/>
    </source>
</evidence>
<dbReference type="InterPro" id="IPR010359">
    <property type="entry name" value="IrrE_HExxH"/>
</dbReference>
<accession>A0A3A8QML7</accession>
<sequence>MSALQGEDTISMPPLRMATIEDVADAFLGSFFPQAQQSPMPVDLLHLAEAVLPRYGIYVSPASVTEMGDNLGLTDPSGSTTEILIREDLWDNMLRGGPAANRARATLAHEFGHAVLHTPVIRRRRISPQTQHLLARVSREEVPPYMCAEWQAWAFAGCILAPRRTIAMIPNPTLRDVASTYAISTGMLEQHLRRIRVRMS</sequence>
<feature type="domain" description="IrrE N-terminal-like" evidence="1">
    <location>
        <begin position="101"/>
        <end position="192"/>
    </location>
</feature>
<dbReference type="EMBL" id="RAWM01000036">
    <property type="protein sequence ID" value="RKH69068.1"/>
    <property type="molecule type" value="Genomic_DNA"/>
</dbReference>
<reference evidence="3" key="1">
    <citation type="submission" date="2018-09" db="EMBL/GenBank/DDBJ databases">
        <authorList>
            <person name="Livingstone P.G."/>
            <person name="Whitworth D.E."/>
        </authorList>
    </citation>
    <scope>NUCLEOTIDE SEQUENCE [LARGE SCALE GENOMIC DNA]</scope>
    <source>
        <strain evidence="3">AB047A</strain>
    </source>
</reference>
<gene>
    <name evidence="2" type="ORF">D7X96_15930</name>
</gene>
<dbReference type="RefSeq" id="WP_121770105.1">
    <property type="nucleotide sequence ID" value="NZ_RAWM01000036.1"/>
</dbReference>
<name>A0A3A8QML7_9BACT</name>
<proteinExistence type="predicted"/>
<evidence type="ECO:0000313" key="3">
    <source>
        <dbReference type="Proteomes" id="UP000282656"/>
    </source>
</evidence>
<comment type="caution">
    <text evidence="2">The sequence shown here is derived from an EMBL/GenBank/DDBJ whole genome shotgun (WGS) entry which is preliminary data.</text>
</comment>
<dbReference type="Pfam" id="PF06114">
    <property type="entry name" value="Peptidase_M78"/>
    <property type="match status" value="1"/>
</dbReference>
<protein>
    <submittedName>
        <fullName evidence="2">ImmA/IrrE family metallo-endopeptidase</fullName>
    </submittedName>
</protein>
<dbReference type="OrthoDB" id="9794834at2"/>
<evidence type="ECO:0000313" key="2">
    <source>
        <dbReference type="EMBL" id="RKH69068.1"/>
    </source>
</evidence>
<organism evidence="2 3">
    <name type="scientific">Corallococcus interemptor</name>
    <dbReference type="NCBI Taxonomy" id="2316720"/>
    <lineage>
        <taxon>Bacteria</taxon>
        <taxon>Pseudomonadati</taxon>
        <taxon>Myxococcota</taxon>
        <taxon>Myxococcia</taxon>
        <taxon>Myxococcales</taxon>
        <taxon>Cystobacterineae</taxon>
        <taxon>Myxococcaceae</taxon>
        <taxon>Corallococcus</taxon>
    </lineage>
</organism>
<dbReference type="AlphaFoldDB" id="A0A3A8QML7"/>
<dbReference type="Gene3D" id="1.10.10.2910">
    <property type="match status" value="1"/>
</dbReference>
<keyword evidence="3" id="KW-1185">Reference proteome</keyword>